<dbReference type="EMBL" id="ML976105">
    <property type="protein sequence ID" value="KAF1938416.1"/>
    <property type="molecule type" value="Genomic_DNA"/>
</dbReference>
<dbReference type="AlphaFoldDB" id="A0A6A5SIR3"/>
<sequence length="68" mass="8010">ENQEIWESVTYFKAALPIQPWYKVAIHNIPTSFYTNESLAVLKSEISTFNKGFEIVGNPYWLTKEDRR</sequence>
<evidence type="ECO:0000313" key="2">
    <source>
        <dbReference type="Proteomes" id="UP000800038"/>
    </source>
</evidence>
<accession>A0A6A5SIR3</accession>
<name>A0A6A5SIR3_9PLEO</name>
<gene>
    <name evidence="1" type="ORF">EJ02DRAFT_295932</name>
</gene>
<dbReference type="Proteomes" id="UP000800038">
    <property type="component" value="Unassembled WGS sequence"/>
</dbReference>
<evidence type="ECO:0000313" key="1">
    <source>
        <dbReference type="EMBL" id="KAF1938416.1"/>
    </source>
</evidence>
<organism evidence="1 2">
    <name type="scientific">Clathrospora elynae</name>
    <dbReference type="NCBI Taxonomy" id="706981"/>
    <lineage>
        <taxon>Eukaryota</taxon>
        <taxon>Fungi</taxon>
        <taxon>Dikarya</taxon>
        <taxon>Ascomycota</taxon>
        <taxon>Pezizomycotina</taxon>
        <taxon>Dothideomycetes</taxon>
        <taxon>Pleosporomycetidae</taxon>
        <taxon>Pleosporales</taxon>
        <taxon>Diademaceae</taxon>
        <taxon>Clathrospora</taxon>
    </lineage>
</organism>
<keyword evidence="2" id="KW-1185">Reference proteome</keyword>
<proteinExistence type="predicted"/>
<protein>
    <submittedName>
        <fullName evidence="1">Uncharacterized protein</fullName>
    </submittedName>
</protein>
<reference evidence="1" key="1">
    <citation type="journal article" date="2020" name="Stud. Mycol.">
        <title>101 Dothideomycetes genomes: a test case for predicting lifestyles and emergence of pathogens.</title>
        <authorList>
            <person name="Haridas S."/>
            <person name="Albert R."/>
            <person name="Binder M."/>
            <person name="Bloem J."/>
            <person name="Labutti K."/>
            <person name="Salamov A."/>
            <person name="Andreopoulos B."/>
            <person name="Baker S."/>
            <person name="Barry K."/>
            <person name="Bills G."/>
            <person name="Bluhm B."/>
            <person name="Cannon C."/>
            <person name="Castanera R."/>
            <person name="Culley D."/>
            <person name="Daum C."/>
            <person name="Ezra D."/>
            <person name="Gonzalez J."/>
            <person name="Henrissat B."/>
            <person name="Kuo A."/>
            <person name="Liang C."/>
            <person name="Lipzen A."/>
            <person name="Lutzoni F."/>
            <person name="Magnuson J."/>
            <person name="Mondo S."/>
            <person name="Nolan M."/>
            <person name="Ohm R."/>
            <person name="Pangilinan J."/>
            <person name="Park H.-J."/>
            <person name="Ramirez L."/>
            <person name="Alfaro M."/>
            <person name="Sun H."/>
            <person name="Tritt A."/>
            <person name="Yoshinaga Y."/>
            <person name="Zwiers L.-H."/>
            <person name="Turgeon B."/>
            <person name="Goodwin S."/>
            <person name="Spatafora J."/>
            <person name="Crous P."/>
            <person name="Grigoriev I."/>
        </authorList>
    </citation>
    <scope>NUCLEOTIDE SEQUENCE</scope>
    <source>
        <strain evidence="1">CBS 161.51</strain>
    </source>
</reference>
<feature type="non-terminal residue" evidence="1">
    <location>
        <position position="1"/>
    </location>
</feature>
<dbReference type="OrthoDB" id="3737666at2759"/>
<feature type="non-terminal residue" evidence="1">
    <location>
        <position position="68"/>
    </location>
</feature>